<dbReference type="PANTHER" id="PTHR46430:SF2">
    <property type="entry name" value="CHITIN SYNTHASE REGULATORY FACTOR 4"/>
    <property type="match status" value="1"/>
</dbReference>
<feature type="compositionally biased region" description="Polar residues" evidence="2">
    <location>
        <begin position="813"/>
        <end position="823"/>
    </location>
</feature>
<dbReference type="InterPro" id="IPR011990">
    <property type="entry name" value="TPR-like_helical_dom_sf"/>
</dbReference>
<feature type="compositionally biased region" description="Gly residues" evidence="2">
    <location>
        <begin position="851"/>
        <end position="862"/>
    </location>
</feature>
<evidence type="ECO:0000256" key="2">
    <source>
        <dbReference type="SAM" id="MobiDB-lite"/>
    </source>
</evidence>
<sequence>MPKLEATFVPSGYDDYYMPEVIAPSPQRVMPEVPQNMQQDLQRMELEARQDSIYNNKNNQASLDYSRAQQHGRDAPFTTGQAANAGYRAGPGAPSATTPQGSADDFKAFPQDNSREIATFDTPSFSPFPHVQGDNIPPSDEEKEKILYNARTHVLNSNDISVQLLWARDALGWVETAVEARLRKNSGQTERPATPKVEHELRVDAFNIVEYLASQNHPDALFIRAKWLEFGRFGVRQDKEAAFMGYRSAASRGCARAEYRIGMFYEDANDMQNALTHYERGSEMGDSAASYRLGMLNLLGQHGYEKNYELGLQLIQSAAETADEDAPQGAYVYGMLISRELPDINIPESILPLDLKVARQYIEKAAYLGFAKAQLKMGQAYELCQLGCDFNPALSLHYYGLAAHQNQPEAALGVSRWFLFGYDHVFPKNELLAFQYAKQAADAGLATGEFAIGYYNEIGIHVQKNLQDARMWYERAAAHGNKDAVGRLEGLNQAKTLTKQDHETTALTRIKSKYGSQRGKRPDRLSNRQKDPAAAAAALPSVPETTSTTATDTPSITAVASTGNASLSQNLSPAQHPAQGTSDVPRLPAFSITLDQSNTASRPKSTAPYPVDDRPAPLNLSRPKSTAPYPDDGTTSQRPLSPHFNPQIRQSAGAQPGNRPMSAFGIRPNSMNAQTGPQFISASQSTGNLVPEPRPFSANMTGRPLDTDPRGRIASAGWQPQVPNNGGYRGTSPRRDAAASQAGYRASQDYGYQQTQPQQQTSPLRQPGGAPAVTDNARNRLSKTNPNSNAGGAYGGGPGVGLSAQPGRDYGPRTSSRPVSSAYPTAGVAGRPDRIDSLPSQAQKNYAPLQGGSGVAGAGGMVGNPLHKNRPLLAEGGRQSAPPVQSNPGGGFGAAPARPVSVAPPRTSSLSPAHAANSGSGAASRPAQQPAKPAKAQGPATFEEMGIPQGKSDDDCCIM</sequence>
<feature type="compositionally biased region" description="Basic and acidic residues" evidence="2">
    <location>
        <begin position="520"/>
        <end position="531"/>
    </location>
</feature>
<dbReference type="PANTHER" id="PTHR46430">
    <property type="entry name" value="PROTEIN SKT5-RELATED"/>
    <property type="match status" value="1"/>
</dbReference>
<dbReference type="InterPro" id="IPR051726">
    <property type="entry name" value="Chitin_Synth_Reg"/>
</dbReference>
<keyword evidence="1" id="KW-0677">Repeat</keyword>
<organism evidence="3 4">
    <name type="scientific">Niveomyces insectorum RCEF 264</name>
    <dbReference type="NCBI Taxonomy" id="1081102"/>
    <lineage>
        <taxon>Eukaryota</taxon>
        <taxon>Fungi</taxon>
        <taxon>Dikarya</taxon>
        <taxon>Ascomycota</taxon>
        <taxon>Pezizomycotina</taxon>
        <taxon>Sordariomycetes</taxon>
        <taxon>Hypocreomycetidae</taxon>
        <taxon>Hypocreales</taxon>
        <taxon>Cordycipitaceae</taxon>
        <taxon>Niveomyces</taxon>
    </lineage>
</organism>
<keyword evidence="4" id="KW-1185">Reference proteome</keyword>
<accession>A0A167X8P3</accession>
<dbReference type="SUPFAM" id="SSF81901">
    <property type="entry name" value="HCP-like"/>
    <property type="match status" value="1"/>
</dbReference>
<feature type="compositionally biased region" description="Polar residues" evidence="2">
    <location>
        <begin position="594"/>
        <end position="604"/>
    </location>
</feature>
<proteinExistence type="predicted"/>
<feature type="compositionally biased region" description="Low complexity" evidence="2">
    <location>
        <begin position="533"/>
        <end position="554"/>
    </location>
</feature>
<feature type="region of interest" description="Disordered" evidence="2">
    <location>
        <begin position="594"/>
        <end position="959"/>
    </location>
</feature>
<gene>
    <name evidence="3" type="ORF">SPI_03310</name>
</gene>
<name>A0A167X8P3_9HYPO</name>
<reference evidence="3 4" key="1">
    <citation type="journal article" date="2016" name="Genome Biol. Evol.">
        <title>Divergent and convergent evolution of fungal pathogenicity.</title>
        <authorList>
            <person name="Shang Y."/>
            <person name="Xiao G."/>
            <person name="Zheng P."/>
            <person name="Cen K."/>
            <person name="Zhan S."/>
            <person name="Wang C."/>
        </authorList>
    </citation>
    <scope>NUCLEOTIDE SEQUENCE [LARGE SCALE GENOMIC DNA]</scope>
    <source>
        <strain evidence="3 4">RCEF 264</strain>
    </source>
</reference>
<dbReference type="Gene3D" id="1.25.40.10">
    <property type="entry name" value="Tetratricopeptide repeat domain"/>
    <property type="match status" value="2"/>
</dbReference>
<dbReference type="Pfam" id="PF08238">
    <property type="entry name" value="Sel1"/>
    <property type="match status" value="7"/>
</dbReference>
<protein>
    <submittedName>
        <fullName evidence="3">Tetratricopeptide-like helical</fullName>
    </submittedName>
</protein>
<feature type="region of interest" description="Disordered" evidence="2">
    <location>
        <begin position="495"/>
        <end position="554"/>
    </location>
</feature>
<dbReference type="EMBL" id="AZHD01000004">
    <property type="protein sequence ID" value="OAA64663.1"/>
    <property type="molecule type" value="Genomic_DNA"/>
</dbReference>
<dbReference type="SMART" id="SM00671">
    <property type="entry name" value="SEL1"/>
    <property type="match status" value="7"/>
</dbReference>
<feature type="compositionally biased region" description="Low complexity" evidence="2">
    <location>
        <begin position="894"/>
        <end position="940"/>
    </location>
</feature>
<dbReference type="InterPro" id="IPR006597">
    <property type="entry name" value="Sel1-like"/>
</dbReference>
<evidence type="ECO:0000313" key="4">
    <source>
        <dbReference type="Proteomes" id="UP000076874"/>
    </source>
</evidence>
<feature type="compositionally biased region" description="Low complexity" evidence="2">
    <location>
        <begin position="747"/>
        <end position="763"/>
    </location>
</feature>
<feature type="compositionally biased region" description="Polar residues" evidence="2">
    <location>
        <begin position="669"/>
        <end position="688"/>
    </location>
</feature>
<dbReference type="AlphaFoldDB" id="A0A167X8P3"/>
<dbReference type="Proteomes" id="UP000076874">
    <property type="component" value="Unassembled WGS sequence"/>
</dbReference>
<comment type="caution">
    <text evidence="3">The sequence shown here is derived from an EMBL/GenBank/DDBJ whole genome shotgun (WGS) entry which is preliminary data.</text>
</comment>
<evidence type="ECO:0000313" key="3">
    <source>
        <dbReference type="EMBL" id="OAA64663.1"/>
    </source>
</evidence>
<evidence type="ECO:0000256" key="1">
    <source>
        <dbReference type="ARBA" id="ARBA00022737"/>
    </source>
</evidence>
<dbReference type="OrthoDB" id="4095816at2759"/>
<feature type="region of interest" description="Disordered" evidence="2">
    <location>
        <begin position="65"/>
        <end position="140"/>
    </location>
</feature>
<dbReference type="STRING" id="1081102.A0A167X8P3"/>